<evidence type="ECO:0000313" key="1">
    <source>
        <dbReference type="EMBL" id="EQB29827.1"/>
    </source>
</evidence>
<organism evidence="1 2">
    <name type="scientific">Sphingobium ummariense RL-3</name>
    <dbReference type="NCBI Taxonomy" id="1346791"/>
    <lineage>
        <taxon>Bacteria</taxon>
        <taxon>Pseudomonadati</taxon>
        <taxon>Pseudomonadota</taxon>
        <taxon>Alphaproteobacteria</taxon>
        <taxon>Sphingomonadales</taxon>
        <taxon>Sphingomonadaceae</taxon>
        <taxon>Sphingobium</taxon>
    </lineage>
</organism>
<sequence>MDAKKIYDLFRSADGPLTAQLQFGAGLTEVQIRKVEPLGMIVTGQYIPYRRSAVKVLVGELAVEGLVASRTDVQCRIKFLRPAQLETPY</sequence>
<name>T0IZ52_9SPHN</name>
<dbReference type="AlphaFoldDB" id="T0IZ52"/>
<comment type="caution">
    <text evidence="1">The sequence shown here is derived from an EMBL/GenBank/DDBJ whole genome shotgun (WGS) entry which is preliminary data.</text>
</comment>
<reference evidence="1 2" key="1">
    <citation type="journal article" date="2013" name="Genome Announc.">
        <title>Draft Genome Sequence of Sphingobium ummariense Strain RL-3, a Hexachlorocyclohexane-Degrading Bacterium.</title>
        <authorList>
            <person name="Kohli P."/>
            <person name="Dua A."/>
            <person name="Sangwan N."/>
            <person name="Oldach P."/>
            <person name="Khurana J.P."/>
            <person name="Lal R."/>
        </authorList>
    </citation>
    <scope>NUCLEOTIDE SEQUENCE [LARGE SCALE GENOMIC DNA]</scope>
    <source>
        <strain evidence="1 2">RL-3</strain>
    </source>
</reference>
<dbReference type="RefSeq" id="WP_021320221.1">
    <property type="nucleotide sequence ID" value="NZ_AUWY01000136.1"/>
</dbReference>
<accession>T0IZ52</accession>
<evidence type="ECO:0000313" key="2">
    <source>
        <dbReference type="Proteomes" id="UP000015523"/>
    </source>
</evidence>
<dbReference type="EMBL" id="AUWY01000136">
    <property type="protein sequence ID" value="EQB29827.1"/>
    <property type="molecule type" value="Genomic_DNA"/>
</dbReference>
<dbReference type="PATRIC" id="fig|1346791.3.peg.4622"/>
<protein>
    <submittedName>
        <fullName evidence="1">Uncharacterized protein</fullName>
    </submittedName>
</protein>
<keyword evidence="2" id="KW-1185">Reference proteome</keyword>
<gene>
    <name evidence="1" type="ORF">M529_23905</name>
</gene>
<dbReference type="Proteomes" id="UP000015523">
    <property type="component" value="Unassembled WGS sequence"/>
</dbReference>
<proteinExistence type="predicted"/>
<dbReference type="OrthoDB" id="7478573at2"/>